<evidence type="ECO:0000313" key="3">
    <source>
        <dbReference type="Proteomes" id="UP001273531"/>
    </source>
</evidence>
<organism evidence="2 3">
    <name type="scientific">Sphingomonas agrestis</name>
    <dbReference type="NCBI Taxonomy" id="3080540"/>
    <lineage>
        <taxon>Bacteria</taxon>
        <taxon>Pseudomonadati</taxon>
        <taxon>Pseudomonadota</taxon>
        <taxon>Alphaproteobacteria</taxon>
        <taxon>Sphingomonadales</taxon>
        <taxon>Sphingomonadaceae</taxon>
        <taxon>Sphingomonas</taxon>
    </lineage>
</organism>
<dbReference type="PROSITE" id="PS51186">
    <property type="entry name" value="GNAT"/>
    <property type="match status" value="1"/>
</dbReference>
<keyword evidence="2" id="KW-0808">Transferase</keyword>
<dbReference type="InterPro" id="IPR051531">
    <property type="entry name" value="N-acetyltransferase"/>
</dbReference>
<accession>A0ABU3Y253</accession>
<dbReference type="PANTHER" id="PTHR43792:SF1">
    <property type="entry name" value="N-ACETYLTRANSFERASE DOMAIN-CONTAINING PROTEIN"/>
    <property type="match status" value="1"/>
</dbReference>
<dbReference type="GO" id="GO:0016740">
    <property type="term" value="F:transferase activity"/>
    <property type="evidence" value="ECO:0007669"/>
    <property type="project" value="UniProtKB-KW"/>
</dbReference>
<dbReference type="RefSeq" id="WP_317224683.1">
    <property type="nucleotide sequence ID" value="NZ_JAWJEJ010000001.1"/>
</dbReference>
<dbReference type="SUPFAM" id="SSF55729">
    <property type="entry name" value="Acyl-CoA N-acyltransferases (Nat)"/>
    <property type="match status" value="1"/>
</dbReference>
<dbReference type="Pfam" id="PF13302">
    <property type="entry name" value="Acetyltransf_3"/>
    <property type="match status" value="1"/>
</dbReference>
<reference evidence="2 3" key="1">
    <citation type="submission" date="2023-10" db="EMBL/GenBank/DDBJ databases">
        <title>Sphingomonas sp. HF-S4 16S ribosomal RNA gene Genome sequencing and assembly.</title>
        <authorList>
            <person name="Lee H."/>
        </authorList>
    </citation>
    <scope>NUCLEOTIDE SEQUENCE [LARGE SCALE GENOMIC DNA]</scope>
    <source>
        <strain evidence="2 3">HF-S4</strain>
    </source>
</reference>
<comment type="caution">
    <text evidence="2">The sequence shown here is derived from an EMBL/GenBank/DDBJ whole genome shotgun (WGS) entry which is preliminary data.</text>
</comment>
<evidence type="ECO:0000313" key="2">
    <source>
        <dbReference type="EMBL" id="MDV3455463.1"/>
    </source>
</evidence>
<dbReference type="PANTHER" id="PTHR43792">
    <property type="entry name" value="GNAT FAMILY, PUTATIVE (AFU_ORTHOLOGUE AFUA_3G00765)-RELATED-RELATED"/>
    <property type="match status" value="1"/>
</dbReference>
<dbReference type="InterPro" id="IPR016181">
    <property type="entry name" value="Acyl_CoA_acyltransferase"/>
</dbReference>
<dbReference type="Gene3D" id="3.40.630.30">
    <property type="match status" value="1"/>
</dbReference>
<dbReference type="InterPro" id="IPR000182">
    <property type="entry name" value="GNAT_dom"/>
</dbReference>
<keyword evidence="3" id="KW-1185">Reference proteome</keyword>
<name>A0ABU3Y253_9SPHN</name>
<dbReference type="EC" id="2.-.-.-" evidence="2"/>
<evidence type="ECO:0000259" key="1">
    <source>
        <dbReference type="PROSITE" id="PS51186"/>
    </source>
</evidence>
<dbReference type="EMBL" id="JAWJEJ010000001">
    <property type="protein sequence ID" value="MDV3455463.1"/>
    <property type="molecule type" value="Genomic_DNA"/>
</dbReference>
<proteinExistence type="predicted"/>
<feature type="domain" description="N-acetyltransferase" evidence="1">
    <location>
        <begin position="14"/>
        <end position="172"/>
    </location>
</feature>
<dbReference type="Proteomes" id="UP001273531">
    <property type="component" value="Unassembled WGS sequence"/>
</dbReference>
<sequence length="178" mass="19867">MTPRDAPVLESTRLRLRPRTLDDAEALHPAYADAELMHWWSSGPHDGVEQTRAHLAQEAPGWRCWAITLRGDDKAIGFAAAGEKRQGNVSEIGYLLCREYWGSGIAAEAVGCVIDRIFAEGQRRVFADTDPDNAASRRLLERLGFQLEGTLRGEWETHIGVRDTALYGLLREDWHGSA</sequence>
<gene>
    <name evidence="2" type="ORF">RZN05_00590</name>
</gene>
<protein>
    <submittedName>
        <fullName evidence="2">GNAT family protein</fullName>
        <ecNumber evidence="2">2.-.-.-</ecNumber>
    </submittedName>
</protein>